<dbReference type="GO" id="GO:0006974">
    <property type="term" value="P:DNA damage response"/>
    <property type="evidence" value="ECO:0007669"/>
    <property type="project" value="TreeGrafter"/>
</dbReference>
<comment type="caution">
    <text evidence="1">The sequence shown here is derived from an EMBL/GenBank/DDBJ whole genome shotgun (WGS) entry which is preliminary data.</text>
</comment>
<dbReference type="Gene3D" id="3.30.110.170">
    <property type="entry name" value="Protein of unknown function (DUF541), domain 1"/>
    <property type="match status" value="1"/>
</dbReference>
<dbReference type="Pfam" id="PF04402">
    <property type="entry name" value="SIMPL"/>
    <property type="match status" value="1"/>
</dbReference>
<dbReference type="FunFam" id="3.30.110.170:FF:000001">
    <property type="entry name" value="Oxidative stress defense protein"/>
    <property type="match status" value="1"/>
</dbReference>
<dbReference type="InterPro" id="IPR007497">
    <property type="entry name" value="SIMPL/DUF541"/>
</dbReference>
<evidence type="ECO:0008006" key="3">
    <source>
        <dbReference type="Google" id="ProtNLM"/>
    </source>
</evidence>
<dbReference type="EMBL" id="AZLZ01002877">
    <property type="protein sequence ID" value="ETJ11417.1"/>
    <property type="molecule type" value="Genomic_DNA"/>
</dbReference>
<dbReference type="PANTHER" id="PTHR34387:SF1">
    <property type="entry name" value="PERIPLASMIC IMMUNOGENIC PROTEIN"/>
    <property type="match status" value="1"/>
</dbReference>
<dbReference type="Proteomes" id="UP000018853">
    <property type="component" value="Unassembled WGS sequence"/>
</dbReference>
<name>W1VZT5_ECOLX</name>
<dbReference type="PANTHER" id="PTHR34387">
    <property type="entry name" value="SLR1258 PROTEIN"/>
    <property type="match status" value="1"/>
</dbReference>
<gene>
    <name evidence="1" type="ORF">Q609_ECAC02877G0001</name>
</gene>
<accession>W1VZT5</accession>
<dbReference type="PATRIC" id="fig|1403943.3.peg.5119"/>
<sequence length="192" mass="21262">AKDAATAKKQADERVAQYISFLELNQIAKKDISSANLRTQPDYDYQDGKSILKGYRAVRTVEVTLRQLDKLNSLLDGALKAGLNEIRSVSLGVAQPDAYKDKARKAAIDNAIHQAQELANGFHRKLGPVYSVRYHVSNYQPSPMVRMMKADAAPVSAQETYEQAAIQFDDQVDVVFQLEPVDQQPAKTPAAQ</sequence>
<organism evidence="1 2">
    <name type="scientific">Escherichia coli DORA_A_5_14_21</name>
    <dbReference type="NCBI Taxonomy" id="1403943"/>
    <lineage>
        <taxon>Bacteria</taxon>
        <taxon>Pseudomonadati</taxon>
        <taxon>Pseudomonadota</taxon>
        <taxon>Gammaproteobacteria</taxon>
        <taxon>Enterobacterales</taxon>
        <taxon>Enterobacteriaceae</taxon>
        <taxon>Escherichia</taxon>
    </lineage>
</organism>
<evidence type="ECO:0000313" key="1">
    <source>
        <dbReference type="EMBL" id="ETJ11417.1"/>
    </source>
</evidence>
<dbReference type="AlphaFoldDB" id="W1VZT5"/>
<feature type="non-terminal residue" evidence="1">
    <location>
        <position position="1"/>
    </location>
</feature>
<dbReference type="Gene3D" id="3.30.70.2970">
    <property type="entry name" value="Protein of unknown function (DUF541), domain 2"/>
    <property type="match status" value="1"/>
</dbReference>
<protein>
    <recommendedName>
        <fullName evidence="3">Oxidative stress defense protein</fullName>
    </recommendedName>
</protein>
<proteinExistence type="predicted"/>
<dbReference type="NCBIfam" id="NF008299">
    <property type="entry name" value="PRK11087.1"/>
    <property type="match status" value="1"/>
</dbReference>
<evidence type="ECO:0000313" key="2">
    <source>
        <dbReference type="Proteomes" id="UP000018853"/>
    </source>
</evidence>
<dbReference type="InterPro" id="IPR052022">
    <property type="entry name" value="26kDa_periplasmic_antigen"/>
</dbReference>
<reference evidence="1 2" key="1">
    <citation type="submission" date="2013-12" db="EMBL/GenBank/DDBJ databases">
        <title>A Varibaculum cambriense genome reconstructed from a premature infant gut community with otherwise low bacterial novelty that shifts toward anaerobic metabolism during the third week of life.</title>
        <authorList>
            <person name="Brown C.T."/>
            <person name="Sharon I."/>
            <person name="Thomas B.C."/>
            <person name="Castelle C.J."/>
            <person name="Morowitz M.J."/>
            <person name="Banfield J.F."/>
        </authorList>
    </citation>
    <scope>NUCLEOTIDE SEQUENCE [LARGE SCALE GENOMIC DNA]</scope>
    <source>
        <strain evidence="2">DORA_A_5_14_21</strain>
    </source>
</reference>